<dbReference type="Proteomes" id="UP001209570">
    <property type="component" value="Unassembled WGS sequence"/>
</dbReference>
<evidence type="ECO:0000313" key="1">
    <source>
        <dbReference type="EMBL" id="KAJ0390739.1"/>
    </source>
</evidence>
<dbReference type="EMBL" id="JAKCXM010001692">
    <property type="protein sequence ID" value="KAJ0390739.1"/>
    <property type="molecule type" value="Genomic_DNA"/>
</dbReference>
<reference evidence="1" key="1">
    <citation type="submission" date="2021-12" db="EMBL/GenBank/DDBJ databases">
        <title>Prjna785345.</title>
        <authorList>
            <person name="Rujirawat T."/>
            <person name="Krajaejun T."/>
        </authorList>
    </citation>
    <scope>NUCLEOTIDE SEQUENCE</scope>
    <source>
        <strain evidence="1">Pi057C3</strain>
    </source>
</reference>
<dbReference type="AlphaFoldDB" id="A0AAD5LRP5"/>
<sequence length="304" mass="33984">MEKLTMAYRELALSPYFQQYLGSCPSLSAEEEEFHCFELLSATSLESLLQSRGTPLPHDSTLLRFLSREILLAIIDLHEQSTHELRTRLSPASVFVSASGRRVFLGRLDFGPMLDADRCDVEACSRDREARLLNDLSVLVYAMTFQAVLPSNRTDFASRFLAWKDPTFVCEFLVDSATPKRLVVPTGDAFELVPVVGGFDLVWRVEAVSSATALTLIDQRCFPTLIQCCASTGSSVVSGAARGREPMCASNARPRSLVTDDSLPRLSLRWLLDKNPLFRPLDAEELEQLEIELQDWLDRSSDSL</sequence>
<accession>A0AAD5LRP5</accession>
<keyword evidence="2" id="KW-1185">Reference proteome</keyword>
<proteinExistence type="predicted"/>
<organism evidence="1 2">
    <name type="scientific">Pythium insidiosum</name>
    <name type="common">Pythiosis disease agent</name>
    <dbReference type="NCBI Taxonomy" id="114742"/>
    <lineage>
        <taxon>Eukaryota</taxon>
        <taxon>Sar</taxon>
        <taxon>Stramenopiles</taxon>
        <taxon>Oomycota</taxon>
        <taxon>Peronosporomycetes</taxon>
        <taxon>Pythiales</taxon>
        <taxon>Pythiaceae</taxon>
        <taxon>Pythium</taxon>
    </lineage>
</organism>
<evidence type="ECO:0000313" key="2">
    <source>
        <dbReference type="Proteomes" id="UP001209570"/>
    </source>
</evidence>
<name>A0AAD5LRP5_PYTIN</name>
<protein>
    <submittedName>
        <fullName evidence="1">Uncharacterized protein</fullName>
    </submittedName>
</protein>
<comment type="caution">
    <text evidence="1">The sequence shown here is derived from an EMBL/GenBank/DDBJ whole genome shotgun (WGS) entry which is preliminary data.</text>
</comment>
<gene>
    <name evidence="1" type="ORF">P43SY_011635</name>
</gene>